<sequence>MANIKSQIKRIKTNEKARQRNKAVKSELKTAIRRTREAVESGDATKAAEAARTASRKLDKAVSKGVIHSNQAANKKSALAKSVASVQA</sequence>
<evidence type="ECO:0000313" key="10">
    <source>
        <dbReference type="Proteomes" id="UP001198565"/>
    </source>
</evidence>
<feature type="region of interest" description="Disordered" evidence="8">
    <location>
        <begin position="1"/>
        <end position="88"/>
    </location>
</feature>
<evidence type="ECO:0000256" key="4">
    <source>
        <dbReference type="ARBA" id="ARBA00022980"/>
    </source>
</evidence>
<proteinExistence type="inferred from homology"/>
<dbReference type="HAMAP" id="MF_00500">
    <property type="entry name" value="Ribosomal_bS20"/>
    <property type="match status" value="1"/>
</dbReference>
<dbReference type="PANTHER" id="PTHR33398">
    <property type="entry name" value="30S RIBOSOMAL PROTEIN S20"/>
    <property type="match status" value="1"/>
</dbReference>
<gene>
    <name evidence="7 9" type="primary">rpsT</name>
    <name evidence="9" type="ORF">K7472_23710</name>
</gene>
<evidence type="ECO:0000256" key="2">
    <source>
        <dbReference type="ARBA" id="ARBA00022730"/>
    </source>
</evidence>
<evidence type="ECO:0000256" key="3">
    <source>
        <dbReference type="ARBA" id="ARBA00022884"/>
    </source>
</evidence>
<dbReference type="Gene3D" id="1.20.58.110">
    <property type="entry name" value="Ribosomal protein S20"/>
    <property type="match status" value="1"/>
</dbReference>
<dbReference type="RefSeq" id="WP_222980571.1">
    <property type="nucleotide sequence ID" value="NZ_JAINVZ010000019.1"/>
</dbReference>
<dbReference type="Proteomes" id="UP001198565">
    <property type="component" value="Unassembled WGS sequence"/>
</dbReference>
<dbReference type="InterPro" id="IPR036510">
    <property type="entry name" value="Ribosomal_bS20_sf"/>
</dbReference>
<comment type="function">
    <text evidence="7">Binds directly to 16S ribosomal RNA.</text>
</comment>
<protein>
    <recommendedName>
        <fullName evidence="6 7">Small ribosomal subunit protein bS20</fullName>
    </recommendedName>
</protein>
<evidence type="ECO:0000256" key="8">
    <source>
        <dbReference type="SAM" id="MobiDB-lite"/>
    </source>
</evidence>
<evidence type="ECO:0000256" key="1">
    <source>
        <dbReference type="ARBA" id="ARBA00007634"/>
    </source>
</evidence>
<dbReference type="EMBL" id="JAINVZ010000019">
    <property type="protein sequence ID" value="MBY8887824.1"/>
    <property type="molecule type" value="Genomic_DNA"/>
</dbReference>
<feature type="compositionally biased region" description="Low complexity" evidence="8">
    <location>
        <begin position="44"/>
        <end position="53"/>
    </location>
</feature>
<dbReference type="GO" id="GO:0005840">
    <property type="term" value="C:ribosome"/>
    <property type="evidence" value="ECO:0007669"/>
    <property type="project" value="UniProtKB-KW"/>
</dbReference>
<dbReference type="NCBIfam" id="TIGR00029">
    <property type="entry name" value="S20"/>
    <property type="match status" value="1"/>
</dbReference>
<dbReference type="InterPro" id="IPR002583">
    <property type="entry name" value="Ribosomal_bS20"/>
</dbReference>
<organism evidence="9 10">
    <name type="scientific">Streptantibioticus parmotrematis</name>
    <dbReference type="NCBI Taxonomy" id="2873249"/>
    <lineage>
        <taxon>Bacteria</taxon>
        <taxon>Bacillati</taxon>
        <taxon>Actinomycetota</taxon>
        <taxon>Actinomycetes</taxon>
        <taxon>Kitasatosporales</taxon>
        <taxon>Streptomycetaceae</taxon>
        <taxon>Streptantibioticus</taxon>
    </lineage>
</organism>
<comment type="caution">
    <text evidence="9">The sequence shown here is derived from an EMBL/GenBank/DDBJ whole genome shotgun (WGS) entry which is preliminary data.</text>
</comment>
<keyword evidence="5 7" id="KW-0687">Ribonucleoprotein</keyword>
<feature type="compositionally biased region" description="Basic and acidic residues" evidence="8">
    <location>
        <begin position="12"/>
        <end position="39"/>
    </location>
</feature>
<comment type="similarity">
    <text evidence="1 7">Belongs to the bacterial ribosomal protein bS20 family.</text>
</comment>
<keyword evidence="2 7" id="KW-0699">rRNA-binding</keyword>
<keyword evidence="10" id="KW-1185">Reference proteome</keyword>
<accession>A0ABS7QYW3</accession>
<reference evidence="9 10" key="1">
    <citation type="submission" date="2021-08" db="EMBL/GenBank/DDBJ databases">
        <title>Streptomyces sp. PTM05 isolated from lichen.</title>
        <authorList>
            <person name="Somphong A."/>
            <person name="Phongsopitanun W."/>
            <person name="Tanasupawat S."/>
        </authorList>
    </citation>
    <scope>NUCLEOTIDE SEQUENCE [LARGE SCALE GENOMIC DNA]</scope>
    <source>
        <strain evidence="9 10">Ptm05</strain>
    </source>
</reference>
<name>A0ABS7QYW3_9ACTN</name>
<evidence type="ECO:0000313" key="9">
    <source>
        <dbReference type="EMBL" id="MBY8887824.1"/>
    </source>
</evidence>
<evidence type="ECO:0000256" key="5">
    <source>
        <dbReference type="ARBA" id="ARBA00023274"/>
    </source>
</evidence>
<evidence type="ECO:0000256" key="7">
    <source>
        <dbReference type="HAMAP-Rule" id="MF_00500"/>
    </source>
</evidence>
<keyword evidence="4 7" id="KW-0689">Ribosomal protein</keyword>
<keyword evidence="3 7" id="KW-0694">RNA-binding</keyword>
<dbReference type="Pfam" id="PF01649">
    <property type="entry name" value="Ribosomal_S20p"/>
    <property type="match status" value="1"/>
</dbReference>
<dbReference type="PANTHER" id="PTHR33398:SF1">
    <property type="entry name" value="SMALL RIBOSOMAL SUBUNIT PROTEIN BS20C"/>
    <property type="match status" value="1"/>
</dbReference>
<dbReference type="SUPFAM" id="SSF46992">
    <property type="entry name" value="Ribosomal protein S20"/>
    <property type="match status" value="1"/>
</dbReference>
<evidence type="ECO:0000256" key="6">
    <source>
        <dbReference type="ARBA" id="ARBA00035136"/>
    </source>
</evidence>